<dbReference type="AlphaFoldDB" id="A0A1E7Q7Q5"/>
<evidence type="ECO:0000313" key="2">
    <source>
        <dbReference type="EMBL" id="OEY70131.1"/>
    </source>
</evidence>
<proteinExistence type="predicted"/>
<evidence type="ECO:0000256" key="1">
    <source>
        <dbReference type="SAM" id="SignalP"/>
    </source>
</evidence>
<dbReference type="EMBL" id="MKEK01000001">
    <property type="protein sequence ID" value="OEY70131.1"/>
    <property type="molecule type" value="Genomic_DNA"/>
</dbReference>
<evidence type="ECO:0000313" key="3">
    <source>
        <dbReference type="Proteomes" id="UP000242258"/>
    </source>
</evidence>
<dbReference type="RefSeq" id="WP_070049685.1">
    <property type="nucleotide sequence ID" value="NZ_CBCSDO010000010.1"/>
</dbReference>
<feature type="chain" id="PRO_5009200558" evidence="1">
    <location>
        <begin position="21"/>
        <end position="251"/>
    </location>
</feature>
<feature type="signal peptide" evidence="1">
    <location>
        <begin position="1"/>
        <end position="20"/>
    </location>
</feature>
<sequence>MLKKLLLMAVFLFVSSIASANICFNSNELYNPICAEYKYADLSLYFLDQQSTEHKVDIKLIFQKVDDELMHVDYDFVINCASACNNADLKVQDALWAFREAVLDDSFYIKVANEDTKDNALSTRNEYVETVSITSNIQQVIQQSQNGQQLMQDMAKATTQPILVQIVNKQSDNALVCMATENGCEVLIDDGIVTENFVNFEMTYNNNDGIERPLRRFLQRSYHMDNFSSCSQTSDCLSAAECKFEFSCIKH</sequence>
<dbReference type="Proteomes" id="UP000242258">
    <property type="component" value="Unassembled WGS sequence"/>
</dbReference>
<name>A0A1E7Q7Q5_9GAMM</name>
<organism evidence="2 3">
    <name type="scientific">Rheinheimera salexigens</name>
    <dbReference type="NCBI Taxonomy" id="1628148"/>
    <lineage>
        <taxon>Bacteria</taxon>
        <taxon>Pseudomonadati</taxon>
        <taxon>Pseudomonadota</taxon>
        <taxon>Gammaproteobacteria</taxon>
        <taxon>Chromatiales</taxon>
        <taxon>Chromatiaceae</taxon>
        <taxon>Rheinheimera</taxon>
    </lineage>
</organism>
<comment type="caution">
    <text evidence="2">The sequence shown here is derived from an EMBL/GenBank/DDBJ whole genome shotgun (WGS) entry which is preliminary data.</text>
</comment>
<keyword evidence="3" id="KW-1185">Reference proteome</keyword>
<gene>
    <name evidence="2" type="ORF">BI198_11575</name>
</gene>
<dbReference type="OrthoDB" id="6400766at2"/>
<keyword evidence="1" id="KW-0732">Signal</keyword>
<protein>
    <submittedName>
        <fullName evidence="2">Uncharacterized protein</fullName>
    </submittedName>
</protein>
<accession>A0A1E7Q7Q5</accession>
<reference evidence="3" key="1">
    <citation type="submission" date="2016-09" db="EMBL/GenBank/DDBJ databases">
        <authorList>
            <person name="Wan X."/>
            <person name="Hou S."/>
        </authorList>
    </citation>
    <scope>NUCLEOTIDE SEQUENCE [LARGE SCALE GENOMIC DNA]</scope>
    <source>
        <strain evidence="3">KH87</strain>
    </source>
</reference>